<evidence type="ECO:0000313" key="2">
    <source>
        <dbReference type="Proteomes" id="UP000830768"/>
    </source>
</evidence>
<protein>
    <submittedName>
        <fullName evidence="1">Uncharacterized protein</fullName>
    </submittedName>
</protein>
<dbReference type="EMBL" id="CP090040">
    <property type="protein sequence ID" value="UPL02987.1"/>
    <property type="molecule type" value="Genomic_DNA"/>
</dbReference>
<evidence type="ECO:0000313" key="1">
    <source>
        <dbReference type="EMBL" id="UPL02987.1"/>
    </source>
</evidence>
<proteinExistence type="predicted"/>
<reference evidence="1" key="1">
    <citation type="submission" date="2021-11" db="EMBL/GenBank/DDBJ databases">
        <title>Fusarium solani-melongenae Genome sequencing and assembly.</title>
        <authorList>
            <person name="Xie S."/>
            <person name="Huang L."/>
            <person name="Zhang X."/>
        </authorList>
    </citation>
    <scope>NUCLEOTIDE SEQUENCE</scope>
    <source>
        <strain evidence="1">CRI 24-3</strain>
    </source>
</reference>
<keyword evidence="2" id="KW-1185">Reference proteome</keyword>
<name>A0ACD3ZP52_FUSSC</name>
<sequence length="487" mass="54597">MDPTRSASVLAMEPAFPRPRAFMISDILNEPDDEMSLVRFLLYSNIFDVRGLCASTSISLQSETHPEAMERIIRAYAKVVDNLNFHVGPNCRFPDPDRLLALVSSGPKVYGRKFLQEPLSEGARQLMQSLEESDQPLYVGLWGGANVVAQALHHIAQIKTESEADKLRSRLRVYSISDQDDAGLWIRQRWPNIVYIVSVHGFGEFLAATWVGINEQDNGMPDMTKVKDEWLTPNIRLGPLGAEYPFITFGMEGDSPSFMWLIPNGLSNPERPDWGGWGGRYNRITWSHDLSAEYGVSPDTVIMATGKPYMSVQSTVWRWRNASQDDFAARMQWTLHQDFSAATHPPIVNVNGSVGPEVLHFEVPPKGSITLDASKTIDVDHPADISQLVFEWFYYLEPGFPQATGNNKMAEYVCIESLSPLPGTDGRLTVNEAGFGNVALGPKVSVTNLVPDEADLRSREWHVILQVKTKKGPYPIRRYKRIVFKSA</sequence>
<dbReference type="Proteomes" id="UP000830768">
    <property type="component" value="Chromosome 12"/>
</dbReference>
<organism evidence="1 2">
    <name type="scientific">Fusarium solani subsp. cucurbitae</name>
    <name type="common">Neocosmosporum cucurbitae</name>
    <dbReference type="NCBI Taxonomy" id="2747967"/>
    <lineage>
        <taxon>Eukaryota</taxon>
        <taxon>Fungi</taxon>
        <taxon>Dikarya</taxon>
        <taxon>Ascomycota</taxon>
        <taxon>Pezizomycotina</taxon>
        <taxon>Sordariomycetes</taxon>
        <taxon>Hypocreomycetidae</taxon>
        <taxon>Hypocreales</taxon>
        <taxon>Nectriaceae</taxon>
        <taxon>Fusarium</taxon>
        <taxon>Fusarium solani species complex</taxon>
    </lineage>
</organism>
<gene>
    <name evidence="1" type="ORF">LCI18_013921</name>
</gene>
<accession>A0ACD3ZP52</accession>